<keyword evidence="3" id="KW-1185">Reference proteome</keyword>
<feature type="region of interest" description="Disordered" evidence="1">
    <location>
        <begin position="1"/>
        <end position="21"/>
    </location>
</feature>
<comment type="caution">
    <text evidence="2">The sequence shown here is derived from an EMBL/GenBank/DDBJ whole genome shotgun (WGS) entry which is preliminary data.</text>
</comment>
<dbReference type="Proteomes" id="UP000633509">
    <property type="component" value="Unassembled WGS sequence"/>
</dbReference>
<proteinExistence type="predicted"/>
<gene>
    <name evidence="2" type="ORF">H4W80_010655</name>
</gene>
<organism evidence="2 3">
    <name type="scientific">Nonomuraea angiospora</name>
    <dbReference type="NCBI Taxonomy" id="46172"/>
    <lineage>
        <taxon>Bacteria</taxon>
        <taxon>Bacillati</taxon>
        <taxon>Actinomycetota</taxon>
        <taxon>Actinomycetes</taxon>
        <taxon>Streptosporangiales</taxon>
        <taxon>Streptosporangiaceae</taxon>
        <taxon>Nonomuraea</taxon>
    </lineage>
</organism>
<dbReference type="RefSeq" id="WP_192791932.1">
    <property type="nucleotide sequence ID" value="NZ_JADBEK010000001.1"/>
</dbReference>
<evidence type="ECO:0000256" key="1">
    <source>
        <dbReference type="SAM" id="MobiDB-lite"/>
    </source>
</evidence>
<evidence type="ECO:0000313" key="2">
    <source>
        <dbReference type="EMBL" id="MBE1592397.1"/>
    </source>
</evidence>
<feature type="compositionally biased region" description="Polar residues" evidence="1">
    <location>
        <begin position="1"/>
        <end position="16"/>
    </location>
</feature>
<accession>A0ABR9MHI9</accession>
<name>A0ABR9MHI9_9ACTN</name>
<reference evidence="2 3" key="1">
    <citation type="submission" date="2020-10" db="EMBL/GenBank/DDBJ databases">
        <title>Sequencing the genomes of 1000 actinobacteria strains.</title>
        <authorList>
            <person name="Klenk H.-P."/>
        </authorList>
    </citation>
    <scope>NUCLEOTIDE SEQUENCE [LARGE SCALE GENOMIC DNA]</scope>
    <source>
        <strain evidence="2 3">DSM 43173</strain>
    </source>
</reference>
<sequence length="114" mass="12480">MSVVLQYTSEPITSADAQRGDRGRVDAGINEWSKRRSLPESPMRPVFVTESLELAQRRQKVALISDQGSIQQLASIGLNPSLHDGVHPQHTYTALDGAYLGTGSNSQDLWIMSS</sequence>
<protein>
    <submittedName>
        <fullName evidence="2">Uncharacterized protein</fullName>
    </submittedName>
</protein>
<evidence type="ECO:0000313" key="3">
    <source>
        <dbReference type="Proteomes" id="UP000633509"/>
    </source>
</evidence>
<dbReference type="EMBL" id="JADBEK010000001">
    <property type="protein sequence ID" value="MBE1592397.1"/>
    <property type="molecule type" value="Genomic_DNA"/>
</dbReference>